<organism evidence="2 3">
    <name type="scientific">Dorea longicatena</name>
    <dbReference type="NCBI Taxonomy" id="88431"/>
    <lineage>
        <taxon>Bacteria</taxon>
        <taxon>Bacillati</taxon>
        <taxon>Bacillota</taxon>
        <taxon>Clostridia</taxon>
        <taxon>Lachnospirales</taxon>
        <taxon>Lachnospiraceae</taxon>
        <taxon>Dorea</taxon>
    </lineage>
</organism>
<proteinExistence type="predicted"/>
<dbReference type="EMBL" id="CZAY01000008">
    <property type="protein sequence ID" value="CUP50144.1"/>
    <property type="molecule type" value="Genomic_DNA"/>
</dbReference>
<dbReference type="InterPro" id="IPR036291">
    <property type="entry name" value="NAD(P)-bd_dom_sf"/>
</dbReference>
<reference evidence="2 3" key="1">
    <citation type="submission" date="2015-09" db="EMBL/GenBank/DDBJ databases">
        <authorList>
            <consortium name="Pathogen Informatics"/>
        </authorList>
    </citation>
    <scope>NUCLEOTIDE SEQUENCE [LARGE SCALE GENOMIC DNA]</scope>
    <source>
        <strain evidence="2 3">2789STDY5834914</strain>
    </source>
</reference>
<dbReference type="OrthoDB" id="9776313at2"/>
<sequence length="341" mass="37695">MINNRRTICILGGTGTVGVTACKVLSKLGYSLRVSVRNIETIKDTGMYMAPNIQLFELDIDKESNIGKFFKGSDLVIGAIGPSADYSEKMLLEAMAENIPYVDPGGIHLIRKMRNSSMKGTAIVGSGIFPGLSGWMLSSVLKEAFNDDLIEMIIGGVYNFSKAAAIDYVEEIKSYKAGIPMACVRNGKILPAQKRSPLNLPTRISKLSILPYVTEEIQEIIQGKYMLNIDSYTAAPVSLFSIVNKAHCQKKDLVNALMGQKNSNQKAFIWVRQNKGNDSRCIYFEGKNPSVLTGEILAITANAIFEMPRKDGIYTMASYLEKYQVLDELKKIDKFKSEGKI</sequence>
<evidence type="ECO:0000259" key="1">
    <source>
        <dbReference type="Pfam" id="PF05368"/>
    </source>
</evidence>
<dbReference type="RefSeq" id="WP_055282716.1">
    <property type="nucleotide sequence ID" value="NZ_CZAY01000008.1"/>
</dbReference>
<dbReference type="SUPFAM" id="SSF51735">
    <property type="entry name" value="NAD(P)-binding Rossmann-fold domains"/>
    <property type="match status" value="1"/>
</dbReference>
<dbReference type="Gene3D" id="3.40.50.720">
    <property type="entry name" value="NAD(P)-binding Rossmann-like Domain"/>
    <property type="match status" value="1"/>
</dbReference>
<dbReference type="Proteomes" id="UP000095485">
    <property type="component" value="Unassembled WGS sequence"/>
</dbReference>
<dbReference type="InterPro" id="IPR008030">
    <property type="entry name" value="NmrA-like"/>
</dbReference>
<dbReference type="GeneID" id="96228577"/>
<dbReference type="PANTHER" id="PTHR43781">
    <property type="entry name" value="SACCHAROPINE DEHYDROGENASE"/>
    <property type="match status" value="1"/>
</dbReference>
<dbReference type="PANTHER" id="PTHR43781:SF1">
    <property type="entry name" value="SACCHAROPINE DEHYDROGENASE"/>
    <property type="match status" value="1"/>
</dbReference>
<name>A0A174NNB2_9FIRM</name>
<gene>
    <name evidence="2" type="ORF">ERS852526_01283</name>
</gene>
<feature type="domain" description="NmrA-like" evidence="1">
    <location>
        <begin position="6"/>
        <end position="85"/>
    </location>
</feature>
<accession>A0A174NNB2</accession>
<dbReference type="PROSITE" id="PS51257">
    <property type="entry name" value="PROKAR_LIPOPROTEIN"/>
    <property type="match status" value="1"/>
</dbReference>
<protein>
    <submittedName>
        <fullName evidence="2">Saccharopine dehydrogenase</fullName>
    </submittedName>
</protein>
<dbReference type="AlphaFoldDB" id="A0A174NNB2"/>
<evidence type="ECO:0000313" key="2">
    <source>
        <dbReference type="EMBL" id="CUP50144.1"/>
    </source>
</evidence>
<evidence type="ECO:0000313" key="3">
    <source>
        <dbReference type="Proteomes" id="UP000095485"/>
    </source>
</evidence>
<dbReference type="Pfam" id="PF05368">
    <property type="entry name" value="NmrA"/>
    <property type="match status" value="1"/>
</dbReference>